<dbReference type="EMBL" id="JAQLGM010000019">
    <property type="protein sequence ID" value="MDB2000381.1"/>
    <property type="molecule type" value="Genomic_DNA"/>
</dbReference>
<name>A0AAW5F6N3_CLOSY</name>
<dbReference type="GO" id="GO:0005524">
    <property type="term" value="F:ATP binding"/>
    <property type="evidence" value="ECO:0007669"/>
    <property type="project" value="UniProtKB-KW"/>
</dbReference>
<feature type="domain" description="DUF234" evidence="2">
    <location>
        <begin position="311"/>
        <end position="406"/>
    </location>
</feature>
<protein>
    <submittedName>
        <fullName evidence="3">ATP-binding protein</fullName>
    </submittedName>
</protein>
<evidence type="ECO:0000259" key="2">
    <source>
        <dbReference type="Pfam" id="PF03008"/>
    </source>
</evidence>
<dbReference type="InterPro" id="IPR011579">
    <property type="entry name" value="ATPase_dom"/>
</dbReference>
<dbReference type="InterPro" id="IPR036390">
    <property type="entry name" value="WH_DNA-bd_sf"/>
</dbReference>
<reference evidence="4" key="2">
    <citation type="submission" date="2023-01" db="EMBL/GenBank/DDBJ databases">
        <title>Human gut microbiome strain richness.</title>
        <authorList>
            <person name="Chen-Liaw A."/>
        </authorList>
    </citation>
    <scope>NUCLEOTIDE SEQUENCE</scope>
    <source>
        <strain evidence="4">B1_m1001713B170214d0_201011</strain>
    </source>
</reference>
<organism evidence="3 5">
    <name type="scientific">Clostridium symbiosum</name>
    <name type="common">Bacteroides symbiosus</name>
    <dbReference type="NCBI Taxonomy" id="1512"/>
    <lineage>
        <taxon>Bacteria</taxon>
        <taxon>Bacillati</taxon>
        <taxon>Bacillota</taxon>
        <taxon>Clostridia</taxon>
        <taxon>Lachnospirales</taxon>
        <taxon>Lachnospiraceae</taxon>
        <taxon>Otoolea</taxon>
    </lineage>
</organism>
<dbReference type="SUPFAM" id="SSF46785">
    <property type="entry name" value="Winged helix' DNA-binding domain"/>
    <property type="match status" value="1"/>
</dbReference>
<dbReference type="EMBL" id="JAINVB010000001">
    <property type="protein sequence ID" value="MCK0087455.1"/>
    <property type="molecule type" value="Genomic_DNA"/>
</dbReference>
<dbReference type="Proteomes" id="UP001300871">
    <property type="component" value="Unassembled WGS sequence"/>
</dbReference>
<dbReference type="Pfam" id="PF01637">
    <property type="entry name" value="ATPase_2"/>
    <property type="match status" value="1"/>
</dbReference>
<accession>A0AAW5F6N3</accession>
<feature type="domain" description="ATPase" evidence="1">
    <location>
        <begin position="2"/>
        <end position="203"/>
    </location>
</feature>
<keyword evidence="3" id="KW-0067">ATP-binding</keyword>
<reference evidence="3" key="1">
    <citation type="journal article" date="2022" name="Cell Host Microbe">
        <title>Colonization of the live biotherapeutic product VE303 and modulation of the microbiota and metabolites in healthy volunteers.</title>
        <authorList>
            <person name="Dsouza M."/>
            <person name="Menon R."/>
            <person name="Crossette E."/>
            <person name="Bhattarai S.K."/>
            <person name="Schneider J."/>
            <person name="Kim Y.G."/>
            <person name="Reddy S."/>
            <person name="Caballero S."/>
            <person name="Felix C."/>
            <person name="Cornacchione L."/>
            <person name="Hendrickson J."/>
            <person name="Watson A.R."/>
            <person name="Minot S.S."/>
            <person name="Greenfield N."/>
            <person name="Schopf L."/>
            <person name="Szabady R."/>
            <person name="Patarroyo J."/>
            <person name="Smith W."/>
            <person name="Harrison P."/>
            <person name="Kuijper E.J."/>
            <person name="Kelly C.P."/>
            <person name="Olle B."/>
            <person name="Bobilev D."/>
            <person name="Silber J.L."/>
            <person name="Bucci V."/>
            <person name="Roberts B."/>
            <person name="Faith J."/>
            <person name="Norman J.M."/>
        </authorList>
    </citation>
    <scope>NUCLEOTIDE SEQUENCE</scope>
    <source>
        <strain evidence="3">VE303-04</strain>
    </source>
</reference>
<evidence type="ECO:0000313" key="3">
    <source>
        <dbReference type="EMBL" id="MCK0087455.1"/>
    </source>
</evidence>
<dbReference type="SUPFAM" id="SSF52980">
    <property type="entry name" value="Restriction endonuclease-like"/>
    <property type="match status" value="1"/>
</dbReference>
<sequence length="465" mass="53193">MFVGRQRELNKLESMYSSAQFELAVFYGRRRVGKTTLINEFCRDKETIFFVASEATGQENLKQFSKAVFQTVNPNAPSPSFSSYDELLTYIDGICMERRLILVIDEYPYLASSYKAISSLLQAHIDHSWQNSQLFLILCGSSMSFMEHQVLGYQSPLYGRRTAQFKIHPFTFFETRAMCPSFSSEEQAILYGITGGIPEYISRISSKLTLDENIVELFFTESGRLYEEPSNLLKQELRDPSTYNSVIGAIAGGASKMNEIATKAGIETGAASNLLQALIELGIVRKEVPITEKESSRKTIYLLEDQMFRFWYRFVSPNISGIVRGIGSIIYEKQVKPQLNHYMGLVFEEICRQYLYLPQIIAEAPFIYSKSGRWWGNNPVEKRQEEIDIAAIDDDNILLGECKWQNAPVGCDVLNDLLAQGSLFYMEKKWYYIFAKDSFTQDCIAKAAQSRHIFLISFRDMIETI</sequence>
<dbReference type="InterPro" id="IPR027417">
    <property type="entry name" value="P-loop_NTPase"/>
</dbReference>
<evidence type="ECO:0000313" key="5">
    <source>
        <dbReference type="Proteomes" id="UP001203136"/>
    </source>
</evidence>
<dbReference type="InterPro" id="IPR011335">
    <property type="entry name" value="Restrct_endonuc-II-like"/>
</dbReference>
<dbReference type="PANTHER" id="PTHR34704:SF1">
    <property type="entry name" value="ATPASE"/>
    <property type="match status" value="1"/>
</dbReference>
<dbReference type="InterPro" id="IPR004256">
    <property type="entry name" value="DUF234"/>
</dbReference>
<dbReference type="RefSeq" id="WP_003502151.1">
    <property type="nucleotide sequence ID" value="NZ_CABHNX010000002.1"/>
</dbReference>
<comment type="caution">
    <text evidence="3">The sequence shown here is derived from an EMBL/GenBank/DDBJ whole genome shotgun (WGS) entry which is preliminary data.</text>
</comment>
<evidence type="ECO:0000313" key="4">
    <source>
        <dbReference type="EMBL" id="MDB2000381.1"/>
    </source>
</evidence>
<dbReference type="Proteomes" id="UP001203136">
    <property type="component" value="Unassembled WGS sequence"/>
</dbReference>
<dbReference type="SUPFAM" id="SSF52540">
    <property type="entry name" value="P-loop containing nucleoside triphosphate hydrolases"/>
    <property type="match status" value="1"/>
</dbReference>
<dbReference type="GeneID" id="57969438"/>
<gene>
    <name evidence="3" type="ORF">K5I21_16555</name>
    <name evidence="4" type="ORF">PM006_09235</name>
</gene>
<evidence type="ECO:0000259" key="1">
    <source>
        <dbReference type="Pfam" id="PF01637"/>
    </source>
</evidence>
<keyword evidence="3" id="KW-0547">Nucleotide-binding</keyword>
<dbReference type="PANTHER" id="PTHR34704">
    <property type="entry name" value="ATPASE"/>
    <property type="match status" value="1"/>
</dbReference>
<proteinExistence type="predicted"/>
<dbReference type="Pfam" id="PF03008">
    <property type="entry name" value="DUF234"/>
    <property type="match status" value="1"/>
</dbReference>
<dbReference type="Gene3D" id="3.40.50.300">
    <property type="entry name" value="P-loop containing nucleotide triphosphate hydrolases"/>
    <property type="match status" value="1"/>
</dbReference>
<dbReference type="AlphaFoldDB" id="A0AAW5F6N3"/>